<keyword evidence="2" id="KW-1185">Reference proteome</keyword>
<dbReference type="STRING" id="285473.A4G23_02827"/>
<dbReference type="Proteomes" id="UP000095349">
    <property type="component" value="Chromosome"/>
</dbReference>
<evidence type="ECO:0000313" key="2">
    <source>
        <dbReference type="Proteomes" id="UP000095349"/>
    </source>
</evidence>
<accession>A0A1D8G3G3</accession>
<organism evidence="1 2">
    <name type="scientific">Streptomyces rubrolavendulae</name>
    <dbReference type="NCBI Taxonomy" id="285473"/>
    <lineage>
        <taxon>Bacteria</taxon>
        <taxon>Bacillati</taxon>
        <taxon>Actinomycetota</taxon>
        <taxon>Actinomycetes</taxon>
        <taxon>Kitasatosporales</taxon>
        <taxon>Streptomycetaceae</taxon>
        <taxon>Streptomyces</taxon>
    </lineage>
</organism>
<dbReference type="Pfam" id="PF20218">
    <property type="entry name" value="DUF6578"/>
    <property type="match status" value="1"/>
</dbReference>
<dbReference type="AlphaFoldDB" id="A0A1D8G3G3"/>
<protein>
    <submittedName>
        <fullName evidence="1">Uncharacterized protein</fullName>
    </submittedName>
</protein>
<gene>
    <name evidence="1" type="ORF">A4G23_02827</name>
</gene>
<dbReference type="InterPro" id="IPR046485">
    <property type="entry name" value="DUF6578"/>
</dbReference>
<proteinExistence type="predicted"/>
<dbReference type="PATRIC" id="fig|285473.5.peg.2953"/>
<dbReference type="EMBL" id="CP017316">
    <property type="protein sequence ID" value="AOT59966.1"/>
    <property type="molecule type" value="Genomic_DNA"/>
</dbReference>
<sequence>MRWARSHDRADVVCLPWFLTGRGRVADNATVTLTIWVDDWQIQCCGESFAPGDVVSWTLLEVDSKDYADIVGRERAGGIDFREEHHGWGEGRAATLVEVVSISEVHCRYGVPPGATEQALRPVPGTTVLVPVQEADGWAKPRPDVSFAGYLVTARYAVGEPESTGGGRAMTR</sequence>
<reference evidence="1 2" key="1">
    <citation type="submission" date="2016-09" db="EMBL/GenBank/DDBJ databases">
        <title>Streptomyces rubrolavendulae MJM4426 Genome sequencing and assembly.</title>
        <authorList>
            <person name="Kim J.-G."/>
        </authorList>
    </citation>
    <scope>NUCLEOTIDE SEQUENCE [LARGE SCALE GENOMIC DNA]</scope>
    <source>
        <strain evidence="1 2">MJM4426</strain>
    </source>
</reference>
<dbReference type="KEGG" id="srn:A4G23_02827"/>
<evidence type="ECO:0000313" key="1">
    <source>
        <dbReference type="EMBL" id="AOT59966.1"/>
    </source>
</evidence>
<name>A0A1D8G3G3_9ACTN</name>